<evidence type="ECO:0000256" key="3">
    <source>
        <dbReference type="ARBA" id="ARBA00023027"/>
    </source>
</evidence>
<accession>A0ABS1G962</accession>
<evidence type="ECO:0000256" key="2">
    <source>
        <dbReference type="ARBA" id="ARBA00022679"/>
    </source>
</evidence>
<feature type="active site" description="Proton acceptor" evidence="4">
    <location>
        <position position="133"/>
    </location>
</feature>
<dbReference type="InterPro" id="IPR003000">
    <property type="entry name" value="Sirtuin"/>
</dbReference>
<gene>
    <name evidence="6" type="ORF">IBE52_00275</name>
</gene>
<dbReference type="InterPro" id="IPR026591">
    <property type="entry name" value="Sirtuin_cat_small_dom_sf"/>
</dbReference>
<comment type="caution">
    <text evidence="6">The sequence shown here is derived from an EMBL/GenBank/DDBJ whole genome shotgun (WGS) entry which is preliminary data.</text>
</comment>
<dbReference type="PANTHER" id="PTHR11085:SF4">
    <property type="entry name" value="NAD-DEPENDENT PROTEIN DEACYLASE"/>
    <property type="match status" value="1"/>
</dbReference>
<evidence type="ECO:0000313" key="7">
    <source>
        <dbReference type="Proteomes" id="UP000760407"/>
    </source>
</evidence>
<proteinExistence type="predicted"/>
<dbReference type="PROSITE" id="PS50305">
    <property type="entry name" value="SIRTUIN"/>
    <property type="match status" value="1"/>
</dbReference>
<dbReference type="Proteomes" id="UP000760407">
    <property type="component" value="Unassembled WGS sequence"/>
</dbReference>
<keyword evidence="4" id="KW-0479">Metal-binding</keyword>
<dbReference type="Pfam" id="PF02146">
    <property type="entry name" value="SIR2"/>
    <property type="match status" value="1"/>
</dbReference>
<dbReference type="EC" id="2.3.1.286" evidence="1"/>
<keyword evidence="4" id="KW-0862">Zinc</keyword>
<feature type="binding site" evidence="4">
    <location>
        <position position="174"/>
    </location>
    <ligand>
        <name>Zn(2+)</name>
        <dbReference type="ChEBI" id="CHEBI:29105"/>
    </ligand>
</feature>
<dbReference type="RefSeq" id="WP_200165362.1">
    <property type="nucleotide sequence ID" value="NZ_JACTSG010000001.1"/>
</dbReference>
<keyword evidence="2" id="KW-0808">Transferase</keyword>
<keyword evidence="7" id="KW-1185">Reference proteome</keyword>
<evidence type="ECO:0000313" key="6">
    <source>
        <dbReference type="EMBL" id="MBK2301348.1"/>
    </source>
</evidence>
<dbReference type="Gene3D" id="3.30.1600.10">
    <property type="entry name" value="SIR2/SIRT2 'Small Domain"/>
    <property type="match status" value="1"/>
</dbReference>
<reference evidence="6 7" key="1">
    <citation type="submission" date="2020-08" db="EMBL/GenBank/DDBJ databases">
        <title>Comparative genomics of Francisella species.</title>
        <authorList>
            <person name="Sahl J."/>
            <person name="Sjodin A."/>
            <person name="Wagner D."/>
            <person name="Forsman M."/>
        </authorList>
    </citation>
    <scope>NUCLEOTIDE SEQUENCE [LARGE SCALE GENOMIC DNA]</scope>
    <source>
        <strain evidence="6 7">F1093</strain>
    </source>
</reference>
<dbReference type="CDD" id="cd00296">
    <property type="entry name" value="SIR2"/>
    <property type="match status" value="1"/>
</dbReference>
<dbReference type="SUPFAM" id="SSF52467">
    <property type="entry name" value="DHS-like NAD/FAD-binding domain"/>
    <property type="match status" value="1"/>
</dbReference>
<dbReference type="PANTHER" id="PTHR11085">
    <property type="entry name" value="NAD-DEPENDENT PROTEIN DEACYLASE SIRTUIN-5, MITOCHONDRIAL-RELATED"/>
    <property type="match status" value="1"/>
</dbReference>
<organism evidence="6 7">
    <name type="scientific">Francisella philomiragia</name>
    <dbReference type="NCBI Taxonomy" id="28110"/>
    <lineage>
        <taxon>Bacteria</taxon>
        <taxon>Pseudomonadati</taxon>
        <taxon>Pseudomonadota</taxon>
        <taxon>Gammaproteobacteria</taxon>
        <taxon>Thiotrichales</taxon>
        <taxon>Francisellaceae</taxon>
        <taxon>Francisella</taxon>
    </lineage>
</organism>
<feature type="binding site" evidence="4">
    <location>
        <position position="171"/>
    </location>
    <ligand>
        <name>Zn(2+)</name>
        <dbReference type="ChEBI" id="CHEBI:29105"/>
    </ligand>
</feature>
<feature type="binding site" evidence="4">
    <location>
        <position position="141"/>
    </location>
    <ligand>
        <name>Zn(2+)</name>
        <dbReference type="ChEBI" id="CHEBI:29105"/>
    </ligand>
</feature>
<feature type="domain" description="Deacetylase sirtuin-type" evidence="5">
    <location>
        <begin position="1"/>
        <end position="277"/>
    </location>
</feature>
<dbReference type="Gene3D" id="3.40.50.1220">
    <property type="entry name" value="TPP-binding domain"/>
    <property type="match status" value="1"/>
</dbReference>
<dbReference type="InterPro" id="IPR050134">
    <property type="entry name" value="NAD-dep_sirtuin_deacylases"/>
</dbReference>
<feature type="binding site" evidence="4">
    <location>
        <position position="145"/>
    </location>
    <ligand>
        <name>Zn(2+)</name>
        <dbReference type="ChEBI" id="CHEBI:29105"/>
    </ligand>
</feature>
<dbReference type="EMBL" id="JACTSG010000001">
    <property type="protein sequence ID" value="MBK2301348.1"/>
    <property type="molecule type" value="Genomic_DNA"/>
</dbReference>
<dbReference type="InterPro" id="IPR026590">
    <property type="entry name" value="Ssirtuin_cat_dom"/>
</dbReference>
<protein>
    <recommendedName>
        <fullName evidence="1">protein acetyllysine N-acetyltransferase</fullName>
        <ecNumber evidence="1">2.3.1.286</ecNumber>
    </recommendedName>
</protein>
<evidence type="ECO:0000256" key="1">
    <source>
        <dbReference type="ARBA" id="ARBA00012928"/>
    </source>
</evidence>
<sequence>MEYKQETISAIKDYIQQADAILIATGAGMGVDSGLPDFRGKEGFWKAYPFFEKLDIDFMDAASAQGFFSNPDVAWAFYGHRLEMYRKTNPHAGFSMLLDLVKSKNNNYFVYTSNVDGHFQKAGFDADRICEVHGSIHHLQCTMNCNDEIWNNREIIHINKEQMSVDRYPRCNSCGGIARPNILMFDDYYWVYQNSKKQEGKFNNWLHNTVIAKKQKLAIIEIGCGMSIQTIRMNNDWLVSKCLGNAKLIRINPKDSEVAPTKGWGLEMGGLEALGQILI</sequence>
<evidence type="ECO:0000259" key="5">
    <source>
        <dbReference type="PROSITE" id="PS50305"/>
    </source>
</evidence>
<name>A0ABS1G962_9GAMM</name>
<keyword evidence="3" id="KW-0520">NAD</keyword>
<dbReference type="InterPro" id="IPR029035">
    <property type="entry name" value="DHS-like_NAD/FAD-binding_dom"/>
</dbReference>
<evidence type="ECO:0000256" key="4">
    <source>
        <dbReference type="PROSITE-ProRule" id="PRU00236"/>
    </source>
</evidence>